<organism evidence="1 2">
    <name type="scientific">Romanomermis culicivorax</name>
    <name type="common">Nematode worm</name>
    <dbReference type="NCBI Taxonomy" id="13658"/>
    <lineage>
        <taxon>Eukaryota</taxon>
        <taxon>Metazoa</taxon>
        <taxon>Ecdysozoa</taxon>
        <taxon>Nematoda</taxon>
        <taxon>Enoplea</taxon>
        <taxon>Dorylaimia</taxon>
        <taxon>Mermithida</taxon>
        <taxon>Mermithoidea</taxon>
        <taxon>Mermithidae</taxon>
        <taxon>Romanomermis</taxon>
    </lineage>
</organism>
<evidence type="ECO:0000313" key="2">
    <source>
        <dbReference type="WBParaSite" id="nRc.2.0.1.t36852-RA"/>
    </source>
</evidence>
<proteinExistence type="predicted"/>
<accession>A0A915KDR5</accession>
<dbReference type="WBParaSite" id="nRc.2.0.1.t36852-RA">
    <property type="protein sequence ID" value="nRc.2.0.1.t36852-RA"/>
    <property type="gene ID" value="nRc.2.0.1.g36852"/>
</dbReference>
<keyword evidence="1" id="KW-1185">Reference proteome</keyword>
<name>A0A915KDR5_ROMCU</name>
<dbReference type="Proteomes" id="UP000887565">
    <property type="component" value="Unplaced"/>
</dbReference>
<reference evidence="2" key="1">
    <citation type="submission" date="2022-11" db="UniProtKB">
        <authorList>
            <consortium name="WormBaseParasite"/>
        </authorList>
    </citation>
    <scope>IDENTIFICATION</scope>
</reference>
<sequence length="67" mass="7737">MIARFGKTLSGQTLSVYLVPISPPYRFIWYQSAQKFGWLSNRFHGCQAKQGLETRRIKDSNGEIKDD</sequence>
<protein>
    <submittedName>
        <fullName evidence="2">Uncharacterized protein</fullName>
    </submittedName>
</protein>
<evidence type="ECO:0000313" key="1">
    <source>
        <dbReference type="Proteomes" id="UP000887565"/>
    </source>
</evidence>
<dbReference type="AlphaFoldDB" id="A0A915KDR5"/>